<organism evidence="9 10">
    <name type="scientific">Paenibacillus antri</name>
    <dbReference type="NCBI Taxonomy" id="2582848"/>
    <lineage>
        <taxon>Bacteria</taxon>
        <taxon>Bacillati</taxon>
        <taxon>Bacillota</taxon>
        <taxon>Bacilli</taxon>
        <taxon>Bacillales</taxon>
        <taxon>Paenibacillaceae</taxon>
        <taxon>Paenibacillus</taxon>
    </lineage>
</organism>
<dbReference type="InterPro" id="IPR005122">
    <property type="entry name" value="Uracil-DNA_glycosylase-like"/>
</dbReference>
<evidence type="ECO:0000256" key="5">
    <source>
        <dbReference type="ARBA" id="ARBA00023004"/>
    </source>
</evidence>
<dbReference type="OrthoDB" id="5290748at2"/>
<proteinExistence type="predicted"/>
<feature type="domain" description="Uracil-DNA glycosylase-like" evidence="8">
    <location>
        <begin position="34"/>
        <end position="178"/>
    </location>
</feature>
<evidence type="ECO:0000313" key="10">
    <source>
        <dbReference type="Proteomes" id="UP000309676"/>
    </source>
</evidence>
<dbReference type="CDD" id="cd10030">
    <property type="entry name" value="UDG-F4_TTUDGA_SPO1dp_like"/>
    <property type="match status" value="1"/>
</dbReference>
<protein>
    <submittedName>
        <fullName evidence="9">Uracil-DNA glycosylase</fullName>
    </submittedName>
</protein>
<dbReference type="SUPFAM" id="SSF52141">
    <property type="entry name" value="Uracil-DNA glycosylase-like"/>
    <property type="match status" value="1"/>
</dbReference>
<dbReference type="AlphaFoldDB" id="A0A5R9G0X7"/>
<keyword evidence="3" id="KW-0227">DNA damage</keyword>
<dbReference type="EMBL" id="VCIW01000021">
    <property type="protein sequence ID" value="TLS49431.1"/>
    <property type="molecule type" value="Genomic_DNA"/>
</dbReference>
<accession>A0A5R9G0X7</accession>
<evidence type="ECO:0000256" key="7">
    <source>
        <dbReference type="ARBA" id="ARBA00023204"/>
    </source>
</evidence>
<keyword evidence="5" id="KW-0408">Iron</keyword>
<gene>
    <name evidence="9" type="ORF">FE782_25280</name>
</gene>
<name>A0A5R9G0X7_9BACL</name>
<dbReference type="Proteomes" id="UP000309676">
    <property type="component" value="Unassembled WGS sequence"/>
</dbReference>
<dbReference type="PANTHER" id="PTHR33693:SF1">
    <property type="entry name" value="TYPE-4 URACIL-DNA GLYCOSYLASE"/>
    <property type="match status" value="1"/>
</dbReference>
<dbReference type="Gene3D" id="3.40.470.10">
    <property type="entry name" value="Uracil-DNA glycosylase-like domain"/>
    <property type="match status" value="1"/>
</dbReference>
<evidence type="ECO:0000259" key="8">
    <source>
        <dbReference type="SMART" id="SM00986"/>
    </source>
</evidence>
<evidence type="ECO:0000256" key="4">
    <source>
        <dbReference type="ARBA" id="ARBA00022801"/>
    </source>
</evidence>
<evidence type="ECO:0000256" key="1">
    <source>
        <dbReference type="ARBA" id="ARBA00022485"/>
    </source>
</evidence>
<dbReference type="SMART" id="SM00986">
    <property type="entry name" value="UDG"/>
    <property type="match status" value="1"/>
</dbReference>
<dbReference type="GO" id="GO:0006281">
    <property type="term" value="P:DNA repair"/>
    <property type="evidence" value="ECO:0007669"/>
    <property type="project" value="UniProtKB-KW"/>
</dbReference>
<evidence type="ECO:0000256" key="6">
    <source>
        <dbReference type="ARBA" id="ARBA00023014"/>
    </source>
</evidence>
<dbReference type="PANTHER" id="PTHR33693">
    <property type="entry name" value="TYPE-5 URACIL-DNA GLYCOSYLASE"/>
    <property type="match status" value="1"/>
</dbReference>
<dbReference type="GO" id="GO:0046872">
    <property type="term" value="F:metal ion binding"/>
    <property type="evidence" value="ECO:0007669"/>
    <property type="project" value="UniProtKB-KW"/>
</dbReference>
<dbReference type="InterPro" id="IPR036895">
    <property type="entry name" value="Uracil-DNA_glycosylase-like_sf"/>
</dbReference>
<evidence type="ECO:0000256" key="2">
    <source>
        <dbReference type="ARBA" id="ARBA00022723"/>
    </source>
</evidence>
<dbReference type="GO" id="GO:0051539">
    <property type="term" value="F:4 iron, 4 sulfur cluster binding"/>
    <property type="evidence" value="ECO:0007669"/>
    <property type="project" value="UniProtKB-KW"/>
</dbReference>
<dbReference type="Pfam" id="PF03167">
    <property type="entry name" value="UDG"/>
    <property type="match status" value="1"/>
</dbReference>
<evidence type="ECO:0000256" key="3">
    <source>
        <dbReference type="ARBA" id="ARBA00022763"/>
    </source>
</evidence>
<reference evidence="9 10" key="1">
    <citation type="submission" date="2019-05" db="EMBL/GenBank/DDBJ databases">
        <authorList>
            <person name="Narsing Rao M.P."/>
            <person name="Li W.J."/>
        </authorList>
    </citation>
    <scope>NUCLEOTIDE SEQUENCE [LARGE SCALE GENOMIC DNA]</scope>
    <source>
        <strain evidence="9 10">SYSU_K30003</strain>
    </source>
</reference>
<sequence>MSWNPSVWPEARAPEPASRCERCELAKQRTRVVWGEGAEDAPVAAVLDNPGAREDREGTPFVCATRVALQRAVAEVGWTEETLFVTYLLKCRPIRKYDKERARDACMEYLRAQLAGRRAVMLLGLVAAQTVLNRPDAEMAELRNRWHDWEGVPVRVTYHPLAVHRRPNLAPSFLADWRALAEVSLPPV</sequence>
<keyword evidence="2" id="KW-0479">Metal-binding</keyword>
<keyword evidence="1" id="KW-0004">4Fe-4S</keyword>
<comment type="caution">
    <text evidence="9">The sequence shown here is derived from an EMBL/GenBank/DDBJ whole genome shotgun (WGS) entry which is preliminary data.</text>
</comment>
<keyword evidence="6" id="KW-0411">Iron-sulfur</keyword>
<dbReference type="GO" id="GO:0097506">
    <property type="term" value="F:deaminated base DNA N-glycosylase activity"/>
    <property type="evidence" value="ECO:0007669"/>
    <property type="project" value="UniProtKB-ARBA"/>
</dbReference>
<dbReference type="SMART" id="SM00987">
    <property type="entry name" value="UreE_C"/>
    <property type="match status" value="1"/>
</dbReference>
<keyword evidence="10" id="KW-1185">Reference proteome</keyword>
<dbReference type="InterPro" id="IPR051536">
    <property type="entry name" value="UDG_Type-4/5"/>
</dbReference>
<keyword evidence="7" id="KW-0234">DNA repair</keyword>
<keyword evidence="4" id="KW-0378">Hydrolase</keyword>
<evidence type="ECO:0000313" key="9">
    <source>
        <dbReference type="EMBL" id="TLS49431.1"/>
    </source>
</evidence>
<dbReference type="RefSeq" id="WP_138197149.1">
    <property type="nucleotide sequence ID" value="NZ_VCIW01000021.1"/>
</dbReference>